<name>A0A5C5V7E4_9BACT</name>
<proteinExistence type="predicted"/>
<feature type="transmembrane region" description="Helical" evidence="1">
    <location>
        <begin position="69"/>
        <end position="87"/>
    </location>
</feature>
<reference evidence="2 3" key="1">
    <citation type="submission" date="2019-02" db="EMBL/GenBank/DDBJ databases">
        <title>Deep-cultivation of Planctomycetes and their phenomic and genomic characterization uncovers novel biology.</title>
        <authorList>
            <person name="Wiegand S."/>
            <person name="Jogler M."/>
            <person name="Boedeker C."/>
            <person name="Pinto D."/>
            <person name="Vollmers J."/>
            <person name="Rivas-Marin E."/>
            <person name="Kohn T."/>
            <person name="Peeters S.H."/>
            <person name="Heuer A."/>
            <person name="Rast P."/>
            <person name="Oberbeckmann S."/>
            <person name="Bunk B."/>
            <person name="Jeske O."/>
            <person name="Meyerdierks A."/>
            <person name="Storesund J.E."/>
            <person name="Kallscheuer N."/>
            <person name="Luecker S."/>
            <person name="Lage O.M."/>
            <person name="Pohl T."/>
            <person name="Merkel B.J."/>
            <person name="Hornburger P."/>
            <person name="Mueller R.-W."/>
            <person name="Bruemmer F."/>
            <person name="Labrenz M."/>
            <person name="Spormann A.M."/>
            <person name="Op Den Camp H."/>
            <person name="Overmann J."/>
            <person name="Amann R."/>
            <person name="Jetten M.S.M."/>
            <person name="Mascher T."/>
            <person name="Medema M.H."/>
            <person name="Devos D.P."/>
            <person name="Kaster A.-K."/>
            <person name="Ovreas L."/>
            <person name="Rohde M."/>
            <person name="Galperin M.Y."/>
            <person name="Jogler C."/>
        </authorList>
    </citation>
    <scope>NUCLEOTIDE SEQUENCE [LARGE SCALE GENOMIC DNA]</scope>
    <source>
        <strain evidence="2 3">KOR34</strain>
    </source>
</reference>
<gene>
    <name evidence="2" type="ORF">KOR34_38360</name>
</gene>
<keyword evidence="1" id="KW-0472">Membrane</keyword>
<keyword evidence="3" id="KW-1185">Reference proteome</keyword>
<dbReference type="AlphaFoldDB" id="A0A5C5V7E4"/>
<dbReference type="Proteomes" id="UP000316714">
    <property type="component" value="Unassembled WGS sequence"/>
</dbReference>
<comment type="caution">
    <text evidence="2">The sequence shown here is derived from an EMBL/GenBank/DDBJ whole genome shotgun (WGS) entry which is preliminary data.</text>
</comment>
<keyword evidence="1" id="KW-1133">Transmembrane helix</keyword>
<keyword evidence="1" id="KW-0812">Transmembrane</keyword>
<feature type="transmembrane region" description="Helical" evidence="1">
    <location>
        <begin position="6"/>
        <end position="25"/>
    </location>
</feature>
<protein>
    <submittedName>
        <fullName evidence="2">Uncharacterized protein</fullName>
    </submittedName>
</protein>
<feature type="transmembrane region" description="Helical" evidence="1">
    <location>
        <begin position="37"/>
        <end position="57"/>
    </location>
</feature>
<dbReference type="EMBL" id="SIHJ01000002">
    <property type="protein sequence ID" value="TWT34000.1"/>
    <property type="molecule type" value="Genomic_DNA"/>
</dbReference>
<evidence type="ECO:0000256" key="1">
    <source>
        <dbReference type="SAM" id="Phobius"/>
    </source>
</evidence>
<evidence type="ECO:0000313" key="2">
    <source>
        <dbReference type="EMBL" id="TWT34000.1"/>
    </source>
</evidence>
<evidence type="ECO:0000313" key="3">
    <source>
        <dbReference type="Proteomes" id="UP000316714"/>
    </source>
</evidence>
<organism evidence="2 3">
    <name type="scientific">Posidoniimonas corsicana</name>
    <dbReference type="NCBI Taxonomy" id="1938618"/>
    <lineage>
        <taxon>Bacteria</taxon>
        <taxon>Pseudomonadati</taxon>
        <taxon>Planctomycetota</taxon>
        <taxon>Planctomycetia</taxon>
        <taxon>Pirellulales</taxon>
        <taxon>Lacipirellulaceae</taxon>
        <taxon>Posidoniimonas</taxon>
    </lineage>
</organism>
<sequence>MFWCVVIAWPLWVNNLIVLISPLIAAGTSSPTNKSAAPNFVTGVLFLGVIGGAVFPILTGGYESYGAGYYTWLASHAGVASAFFVFADRQSIAATQESITREPSSSTN</sequence>
<accession>A0A5C5V7E4</accession>